<name>E6QG27_9ZZZZ</name>
<gene>
    <name evidence="1" type="ORF">CARN5_0312</name>
</gene>
<organism evidence="1">
    <name type="scientific">mine drainage metagenome</name>
    <dbReference type="NCBI Taxonomy" id="410659"/>
    <lineage>
        <taxon>unclassified sequences</taxon>
        <taxon>metagenomes</taxon>
        <taxon>ecological metagenomes</taxon>
    </lineage>
</organism>
<dbReference type="EMBL" id="CABP01000161">
    <property type="protein sequence ID" value="CBI06178.1"/>
    <property type="molecule type" value="Genomic_DNA"/>
</dbReference>
<protein>
    <submittedName>
        <fullName evidence="1">Uncharacterized protein</fullName>
    </submittedName>
</protein>
<accession>E6QG27</accession>
<proteinExistence type="predicted"/>
<dbReference type="AlphaFoldDB" id="E6QG27"/>
<sequence length="31" mass="3463">MSVDPYPTVVMALVYSKAVTLLPKLDLRLDN</sequence>
<reference evidence="1" key="1">
    <citation type="submission" date="2009-10" db="EMBL/GenBank/DDBJ databases">
        <title>Diversity of trophic interactions inside an arsenic-rich microbial ecosystem.</title>
        <authorList>
            <person name="Bertin P.N."/>
            <person name="Heinrich-Salmeron A."/>
            <person name="Pelletier E."/>
            <person name="Goulhen-Chollet F."/>
            <person name="Arsene-Ploetze F."/>
            <person name="Gallien S."/>
            <person name="Calteau A."/>
            <person name="Vallenet D."/>
            <person name="Casiot C."/>
            <person name="Chane-Woon-Ming B."/>
            <person name="Giloteaux L."/>
            <person name="Barakat M."/>
            <person name="Bonnefoy V."/>
            <person name="Bruneel O."/>
            <person name="Chandler M."/>
            <person name="Cleiss J."/>
            <person name="Duran R."/>
            <person name="Elbaz-Poulichet F."/>
            <person name="Fonknechten N."/>
            <person name="Lauga B."/>
            <person name="Mornico D."/>
            <person name="Ortet P."/>
            <person name="Schaeffer C."/>
            <person name="Siguier P."/>
            <person name="Alexander Thil Smith A."/>
            <person name="Van Dorsselaer A."/>
            <person name="Weissenbach J."/>
            <person name="Medigue C."/>
            <person name="Le Paslier D."/>
        </authorList>
    </citation>
    <scope>NUCLEOTIDE SEQUENCE</scope>
</reference>
<comment type="caution">
    <text evidence="1">The sequence shown here is derived from an EMBL/GenBank/DDBJ whole genome shotgun (WGS) entry which is preliminary data.</text>
</comment>
<evidence type="ECO:0000313" key="1">
    <source>
        <dbReference type="EMBL" id="CBI06178.1"/>
    </source>
</evidence>